<proteinExistence type="predicted"/>
<dbReference type="WBParaSite" id="TMUE_1000002558.1">
    <property type="protein sequence ID" value="TMUE_1000002558.1"/>
    <property type="gene ID" value="WBGene00294717"/>
</dbReference>
<protein>
    <submittedName>
        <fullName evidence="2">Uncharacterized protein</fullName>
    </submittedName>
</protein>
<name>A0A5S6Q5V7_TRIMR</name>
<accession>A0A5S6Q5V7</accession>
<evidence type="ECO:0000313" key="2">
    <source>
        <dbReference type="WBParaSite" id="TMUE_1000002558.1"/>
    </source>
</evidence>
<dbReference type="Proteomes" id="UP000046395">
    <property type="component" value="Unassembled WGS sequence"/>
</dbReference>
<dbReference type="AlphaFoldDB" id="A0A5S6Q5V7"/>
<sequence>MASNSKYDDVTTASDTFYDQSIDTFDQALNGTGSVDFHYGQHSAERATIELFGEANGYSILSDATHHARPNDIQVDHRQQSYPTCWKQIPTAAEGAHEKEIEYIQKRFHCDVDASASAPPSYGKIHSEYGTTVWHVAASRKHIYNFKKPVLPANAFGEEPSTIELQCAQATCTVHWHAKTR</sequence>
<reference evidence="2" key="1">
    <citation type="submission" date="2019-12" db="UniProtKB">
        <authorList>
            <consortium name="WormBaseParasite"/>
        </authorList>
    </citation>
    <scope>IDENTIFICATION</scope>
</reference>
<organism evidence="1 2">
    <name type="scientific">Trichuris muris</name>
    <name type="common">Mouse whipworm</name>
    <dbReference type="NCBI Taxonomy" id="70415"/>
    <lineage>
        <taxon>Eukaryota</taxon>
        <taxon>Metazoa</taxon>
        <taxon>Ecdysozoa</taxon>
        <taxon>Nematoda</taxon>
        <taxon>Enoplea</taxon>
        <taxon>Dorylaimia</taxon>
        <taxon>Trichinellida</taxon>
        <taxon>Trichuridae</taxon>
        <taxon>Trichuris</taxon>
    </lineage>
</organism>
<evidence type="ECO:0000313" key="1">
    <source>
        <dbReference type="Proteomes" id="UP000046395"/>
    </source>
</evidence>
<keyword evidence="1" id="KW-1185">Reference proteome</keyword>